<dbReference type="Proteomes" id="UP000248724">
    <property type="component" value="Unassembled WGS sequence"/>
</dbReference>
<evidence type="ECO:0008006" key="5">
    <source>
        <dbReference type="Google" id="ProtNLM"/>
    </source>
</evidence>
<dbReference type="AlphaFoldDB" id="A0A2W5ZEA1"/>
<gene>
    <name evidence="3" type="ORF">DLM65_01250</name>
</gene>
<organism evidence="3 4">
    <name type="scientific">Candidatus Aeolococcus gillhamiae</name>
    <dbReference type="NCBI Taxonomy" id="3127015"/>
    <lineage>
        <taxon>Bacteria</taxon>
        <taxon>Bacillati</taxon>
        <taxon>Candidatus Dormiibacterota</taxon>
        <taxon>Candidatus Dormibacteria</taxon>
        <taxon>Candidatus Aeolococcales</taxon>
        <taxon>Candidatus Aeolococcaceae</taxon>
        <taxon>Candidatus Aeolococcus</taxon>
    </lineage>
</organism>
<dbReference type="Gene3D" id="2.60.40.1120">
    <property type="entry name" value="Carboxypeptidase-like, regulatory domain"/>
    <property type="match status" value="1"/>
</dbReference>
<accession>A0A2W5ZEA1</accession>
<evidence type="ECO:0000256" key="1">
    <source>
        <dbReference type="ARBA" id="ARBA00022499"/>
    </source>
</evidence>
<evidence type="ECO:0000256" key="2">
    <source>
        <dbReference type="ARBA" id="ARBA00022843"/>
    </source>
</evidence>
<comment type="caution">
    <text evidence="3">The sequence shown here is derived from an EMBL/GenBank/DDBJ whole genome shotgun (WGS) entry which is preliminary data.</text>
</comment>
<evidence type="ECO:0000313" key="4">
    <source>
        <dbReference type="Proteomes" id="UP000248724"/>
    </source>
</evidence>
<sequence length="124" mass="13697">MVRAARAARHREGEELRRLVDRVRLAGGCAHRDNVFGVRLQGRVTAAQLPVEGAYVQLIGPSGDFTAEVRTDESGRFRFYPLAGSWELRVLLPGGRHLERPVTITTGQSIDVQISADDDVETET</sequence>
<dbReference type="InterPro" id="IPR010814">
    <property type="entry name" value="DUF1416"/>
</dbReference>
<keyword evidence="2" id="KW-0832">Ubl conjugation</keyword>
<protein>
    <recommendedName>
        <fullName evidence="5">DUF1416 domain-containing protein</fullName>
    </recommendedName>
</protein>
<dbReference type="EMBL" id="QHBU01000025">
    <property type="protein sequence ID" value="PZR83730.1"/>
    <property type="molecule type" value="Genomic_DNA"/>
</dbReference>
<reference evidence="3 4" key="1">
    <citation type="journal article" date="2017" name="Nature">
        <title>Atmospheric trace gases support primary production in Antarctic desert surface soil.</title>
        <authorList>
            <person name="Ji M."/>
            <person name="Greening C."/>
            <person name="Vanwonterghem I."/>
            <person name="Carere C.R."/>
            <person name="Bay S.K."/>
            <person name="Steen J.A."/>
            <person name="Montgomery K."/>
            <person name="Lines T."/>
            <person name="Beardall J."/>
            <person name="van Dorst J."/>
            <person name="Snape I."/>
            <person name="Stott M.B."/>
            <person name="Hugenholtz P."/>
            <person name="Ferrari B.C."/>
        </authorList>
    </citation>
    <scope>NUCLEOTIDE SEQUENCE [LARGE SCALE GENOMIC DNA]</scope>
    <source>
        <strain evidence="3">RRmetagenome_bin12</strain>
    </source>
</reference>
<evidence type="ECO:0000313" key="3">
    <source>
        <dbReference type="EMBL" id="PZR83730.1"/>
    </source>
</evidence>
<proteinExistence type="predicted"/>
<name>A0A2W5ZEA1_9BACT</name>
<keyword evidence="1" id="KW-1017">Isopeptide bond</keyword>
<dbReference type="InterPro" id="IPR008969">
    <property type="entry name" value="CarboxyPept-like_regulatory"/>
</dbReference>
<dbReference type="SUPFAM" id="SSF49464">
    <property type="entry name" value="Carboxypeptidase regulatory domain-like"/>
    <property type="match status" value="1"/>
</dbReference>
<dbReference type="Pfam" id="PF07210">
    <property type="entry name" value="DUF1416"/>
    <property type="match status" value="1"/>
</dbReference>